<keyword evidence="3" id="KW-1185">Reference proteome</keyword>
<reference evidence="2 3" key="1">
    <citation type="submission" date="2019-06" db="EMBL/GenBank/DDBJ databases">
        <title>YIM 131921 draft genome.</title>
        <authorList>
            <person name="Jiang L."/>
        </authorList>
    </citation>
    <scope>NUCLEOTIDE SEQUENCE [LARGE SCALE GENOMIC DNA]</scope>
    <source>
        <strain evidence="2 3">YIM 131921</strain>
    </source>
</reference>
<dbReference type="SUPFAM" id="SSF54909">
    <property type="entry name" value="Dimeric alpha+beta barrel"/>
    <property type="match status" value="1"/>
</dbReference>
<keyword evidence="2" id="KW-0503">Monooxygenase</keyword>
<accession>A0A5C4N8K0</accession>
<dbReference type="GO" id="GO:0004497">
    <property type="term" value="F:monooxygenase activity"/>
    <property type="evidence" value="ECO:0007669"/>
    <property type="project" value="UniProtKB-KW"/>
</dbReference>
<sequence>MILETAELSVTPGHEAEFEAAVRQAIPLFLASQGCRGVRLHRVTETPGVYRLLVDWETLEDHTVHFRGSDAFAQWRSLVSPHFAAAPHVTHSEEALSSAG</sequence>
<dbReference type="OrthoDB" id="9798157at2"/>
<evidence type="ECO:0000313" key="2">
    <source>
        <dbReference type="EMBL" id="TNC52990.1"/>
    </source>
</evidence>
<name>A0A5C4N8K0_9RHOB</name>
<dbReference type="Pfam" id="PF03992">
    <property type="entry name" value="ABM"/>
    <property type="match status" value="1"/>
</dbReference>
<dbReference type="Gene3D" id="3.30.70.100">
    <property type="match status" value="1"/>
</dbReference>
<dbReference type="RefSeq" id="WP_139074914.1">
    <property type="nucleotide sequence ID" value="NZ_VDFU01000001.1"/>
</dbReference>
<evidence type="ECO:0000259" key="1">
    <source>
        <dbReference type="PROSITE" id="PS51725"/>
    </source>
</evidence>
<organism evidence="2 3">
    <name type="scientific">Rubellimicrobium rubrum</name>
    <dbReference type="NCBI Taxonomy" id="2585369"/>
    <lineage>
        <taxon>Bacteria</taxon>
        <taxon>Pseudomonadati</taxon>
        <taxon>Pseudomonadota</taxon>
        <taxon>Alphaproteobacteria</taxon>
        <taxon>Rhodobacterales</taxon>
        <taxon>Roseobacteraceae</taxon>
        <taxon>Rubellimicrobium</taxon>
    </lineage>
</organism>
<proteinExistence type="predicted"/>
<dbReference type="PROSITE" id="PS51725">
    <property type="entry name" value="ABM"/>
    <property type="match status" value="1"/>
</dbReference>
<feature type="domain" description="ABM" evidence="1">
    <location>
        <begin position="2"/>
        <end position="92"/>
    </location>
</feature>
<evidence type="ECO:0000313" key="3">
    <source>
        <dbReference type="Proteomes" id="UP000305887"/>
    </source>
</evidence>
<dbReference type="InterPro" id="IPR011008">
    <property type="entry name" value="Dimeric_a/b-barrel"/>
</dbReference>
<dbReference type="InterPro" id="IPR007138">
    <property type="entry name" value="ABM_dom"/>
</dbReference>
<dbReference type="AlphaFoldDB" id="A0A5C4N8K0"/>
<dbReference type="EMBL" id="VDFU01000001">
    <property type="protein sequence ID" value="TNC52990.1"/>
    <property type="molecule type" value="Genomic_DNA"/>
</dbReference>
<protein>
    <submittedName>
        <fullName evidence="2">Antibiotic biosynthesis monooxygenase</fullName>
    </submittedName>
</protein>
<comment type="caution">
    <text evidence="2">The sequence shown here is derived from an EMBL/GenBank/DDBJ whole genome shotgun (WGS) entry which is preliminary data.</text>
</comment>
<keyword evidence="2" id="KW-0560">Oxidoreductase</keyword>
<gene>
    <name evidence="2" type="ORF">FHG66_01505</name>
</gene>
<dbReference type="Proteomes" id="UP000305887">
    <property type="component" value="Unassembled WGS sequence"/>
</dbReference>